<proteinExistence type="predicted"/>
<organism evidence="1 2">
    <name type="scientific">Nostoc sphaeroides CCNUC1</name>
    <dbReference type="NCBI Taxonomy" id="2653204"/>
    <lineage>
        <taxon>Bacteria</taxon>
        <taxon>Bacillati</taxon>
        <taxon>Cyanobacteriota</taxon>
        <taxon>Cyanophyceae</taxon>
        <taxon>Nostocales</taxon>
        <taxon>Nostocaceae</taxon>
        <taxon>Nostoc</taxon>
    </lineage>
</organism>
<reference evidence="1 2" key="1">
    <citation type="submission" date="2019-10" db="EMBL/GenBank/DDBJ databases">
        <title>Genomic and transcriptomic insights into the perfect genentic adaptation of a filamentous nitrogen-fixing cyanobacterium to rice fields.</title>
        <authorList>
            <person name="Chen Z."/>
        </authorList>
    </citation>
    <scope>NUCLEOTIDE SEQUENCE [LARGE SCALE GENOMIC DNA]</scope>
    <source>
        <strain evidence="1">CCNUC1</strain>
    </source>
</reference>
<name>A0A5P8WA88_9NOSO</name>
<dbReference type="Proteomes" id="UP000326678">
    <property type="component" value="Chromosome Gxm2"/>
</dbReference>
<gene>
    <name evidence="1" type="ORF">GXM_07211</name>
</gene>
<accession>A0A5P8WA88</accession>
<dbReference type="AlphaFoldDB" id="A0A5P8WA88"/>
<evidence type="ECO:0000313" key="1">
    <source>
        <dbReference type="EMBL" id="QFS49717.1"/>
    </source>
</evidence>
<dbReference type="KEGG" id="nsh:GXM_07211"/>
<evidence type="ECO:0000313" key="2">
    <source>
        <dbReference type="Proteomes" id="UP000326678"/>
    </source>
</evidence>
<keyword evidence="2" id="KW-1185">Reference proteome</keyword>
<sequence>MDSAGQFYQQLVSTIGSAIGIADGEPYWNGYLGQWQVWVNFGSGCKSVMCDWLVAV</sequence>
<dbReference type="EMBL" id="CP045227">
    <property type="protein sequence ID" value="QFS49717.1"/>
    <property type="molecule type" value="Genomic_DNA"/>
</dbReference>
<protein>
    <submittedName>
        <fullName evidence="1">DNA primase</fullName>
    </submittedName>
</protein>